<dbReference type="Proteomes" id="UP001054945">
    <property type="component" value="Unassembled WGS sequence"/>
</dbReference>
<comment type="caution">
    <text evidence="1">The sequence shown here is derived from an EMBL/GenBank/DDBJ whole genome shotgun (WGS) entry which is preliminary data.</text>
</comment>
<name>A0AAV4S4W0_CAEEX</name>
<sequence length="80" mass="9039">MPFYPSDKLGLSQHLTFANASGIHTFQLLTDRLMWSTLKNVLQPNGSIYLQTQKIEILHPTDKSQCLSHILLLTETSVDV</sequence>
<proteinExistence type="predicted"/>
<dbReference type="EMBL" id="BPLR01008831">
    <property type="protein sequence ID" value="GIY27581.1"/>
    <property type="molecule type" value="Genomic_DNA"/>
</dbReference>
<organism evidence="1 2">
    <name type="scientific">Caerostris extrusa</name>
    <name type="common">Bark spider</name>
    <name type="synonym">Caerostris bankana</name>
    <dbReference type="NCBI Taxonomy" id="172846"/>
    <lineage>
        <taxon>Eukaryota</taxon>
        <taxon>Metazoa</taxon>
        <taxon>Ecdysozoa</taxon>
        <taxon>Arthropoda</taxon>
        <taxon>Chelicerata</taxon>
        <taxon>Arachnida</taxon>
        <taxon>Araneae</taxon>
        <taxon>Araneomorphae</taxon>
        <taxon>Entelegynae</taxon>
        <taxon>Araneoidea</taxon>
        <taxon>Araneidae</taxon>
        <taxon>Caerostris</taxon>
    </lineage>
</organism>
<dbReference type="AlphaFoldDB" id="A0AAV4S4W0"/>
<gene>
    <name evidence="1" type="ORF">CEXT_625361</name>
</gene>
<keyword evidence="2" id="KW-1185">Reference proteome</keyword>
<accession>A0AAV4S4W0</accession>
<evidence type="ECO:0000313" key="1">
    <source>
        <dbReference type="EMBL" id="GIY27581.1"/>
    </source>
</evidence>
<protein>
    <submittedName>
        <fullName evidence="1">Uncharacterized protein</fullName>
    </submittedName>
</protein>
<evidence type="ECO:0000313" key="2">
    <source>
        <dbReference type="Proteomes" id="UP001054945"/>
    </source>
</evidence>
<reference evidence="1 2" key="1">
    <citation type="submission" date="2021-06" db="EMBL/GenBank/DDBJ databases">
        <title>Caerostris extrusa draft genome.</title>
        <authorList>
            <person name="Kono N."/>
            <person name="Arakawa K."/>
        </authorList>
    </citation>
    <scope>NUCLEOTIDE SEQUENCE [LARGE SCALE GENOMIC DNA]</scope>
</reference>